<dbReference type="EMBL" id="UGQB01000004">
    <property type="protein sequence ID" value="STZ09339.1"/>
    <property type="molecule type" value="Genomic_DNA"/>
</dbReference>
<dbReference type="OrthoDB" id="5460091at2"/>
<evidence type="ECO:0000313" key="1">
    <source>
        <dbReference type="EMBL" id="STZ09339.1"/>
    </source>
</evidence>
<dbReference type="InterPro" id="IPR019294">
    <property type="entry name" value="Translation_reg_Com"/>
</dbReference>
<dbReference type="AlphaFoldDB" id="A0A378R3H4"/>
<dbReference type="STRING" id="1122244.GCA_000426885_01630"/>
<organism evidence="1 2">
    <name type="scientific">Moraxella caprae</name>
    <dbReference type="NCBI Taxonomy" id="90240"/>
    <lineage>
        <taxon>Bacteria</taxon>
        <taxon>Pseudomonadati</taxon>
        <taxon>Pseudomonadota</taxon>
        <taxon>Gammaproteobacteria</taxon>
        <taxon>Moraxellales</taxon>
        <taxon>Moraxellaceae</taxon>
        <taxon>Moraxella</taxon>
    </lineage>
</organism>
<protein>
    <submittedName>
        <fullName evidence="1">Mu-like prophage protein Com</fullName>
    </submittedName>
</protein>
<accession>A0A378R3H4</accession>
<gene>
    <name evidence="1" type="ORF">NCTC12877_02355</name>
</gene>
<keyword evidence="2" id="KW-1185">Reference proteome</keyword>
<sequence>MKQRCTKCDKLLAVGTGNFAIKCPRCKTLNQINTQQSQVKPDIDKGRRTNDG</sequence>
<dbReference type="Pfam" id="PF10122">
    <property type="entry name" value="Zn_ribbon_Com"/>
    <property type="match status" value="1"/>
</dbReference>
<reference evidence="1 2" key="1">
    <citation type="submission" date="2018-06" db="EMBL/GenBank/DDBJ databases">
        <authorList>
            <consortium name="Pathogen Informatics"/>
            <person name="Doyle S."/>
        </authorList>
    </citation>
    <scope>NUCLEOTIDE SEQUENCE [LARGE SCALE GENOMIC DNA]</scope>
    <source>
        <strain evidence="1 2">NCTC12877</strain>
    </source>
</reference>
<evidence type="ECO:0000313" key="2">
    <source>
        <dbReference type="Proteomes" id="UP000254065"/>
    </source>
</evidence>
<name>A0A378R3H4_9GAMM</name>
<dbReference type="Proteomes" id="UP000254065">
    <property type="component" value="Unassembled WGS sequence"/>
</dbReference>
<dbReference type="RefSeq" id="WP_080949100.1">
    <property type="nucleotide sequence ID" value="NZ_UGQB01000004.1"/>
</dbReference>
<proteinExistence type="predicted"/>